<dbReference type="CDD" id="cd05800">
    <property type="entry name" value="PGM_like2"/>
    <property type="match status" value="1"/>
</dbReference>
<proteinExistence type="inferred from homology"/>
<dbReference type="RefSeq" id="WP_031502911.1">
    <property type="nucleotide sequence ID" value="NC_022795.1"/>
</dbReference>
<evidence type="ECO:0000256" key="2">
    <source>
        <dbReference type="ARBA" id="ARBA00010231"/>
    </source>
</evidence>
<evidence type="ECO:0000256" key="6">
    <source>
        <dbReference type="ARBA" id="ARBA00023235"/>
    </source>
</evidence>
<feature type="domain" description="Alpha-D-phosphohexomutase C-terminal" evidence="8">
    <location>
        <begin position="426"/>
        <end position="462"/>
    </location>
</feature>
<comment type="similarity">
    <text evidence="2 7">Belongs to the phosphohexose mutase family.</text>
</comment>
<dbReference type="GO" id="GO:0000287">
    <property type="term" value="F:magnesium ion binding"/>
    <property type="evidence" value="ECO:0007669"/>
    <property type="project" value="InterPro"/>
</dbReference>
<dbReference type="Pfam" id="PF02879">
    <property type="entry name" value="PGM_PMM_II"/>
    <property type="match status" value="1"/>
</dbReference>
<dbReference type="SUPFAM" id="SSF53738">
    <property type="entry name" value="Phosphoglucomutase, first 3 domains"/>
    <property type="match status" value="2"/>
</dbReference>
<reference evidence="12 13" key="1">
    <citation type="submission" date="2014-01" db="EMBL/GenBank/DDBJ databases">
        <title>Genome sequencing of Thermotog hypogea.</title>
        <authorList>
            <person name="Zhang X."/>
            <person name="Alvare G."/>
            <person name="Fristensky B."/>
            <person name="Chen L."/>
            <person name="Suen T."/>
            <person name="Chen Q."/>
            <person name="Ma K."/>
        </authorList>
    </citation>
    <scope>NUCLEOTIDE SEQUENCE [LARGE SCALE GENOMIC DNA]</scope>
    <source>
        <strain evidence="12 13">DSM 11164</strain>
    </source>
</reference>
<dbReference type="PANTHER" id="PTHR45745:SF1">
    <property type="entry name" value="PHOSPHOGLUCOMUTASE 2B-RELATED"/>
    <property type="match status" value="1"/>
</dbReference>
<keyword evidence="5 7" id="KW-0460">Magnesium</keyword>
<evidence type="ECO:0000256" key="5">
    <source>
        <dbReference type="ARBA" id="ARBA00022842"/>
    </source>
</evidence>
<dbReference type="InterPro" id="IPR016055">
    <property type="entry name" value="A-D-PHexomutase_a/b/a-I/II/III"/>
</dbReference>
<evidence type="ECO:0000256" key="7">
    <source>
        <dbReference type="RuleBase" id="RU004326"/>
    </source>
</evidence>
<feature type="domain" description="Alpha-D-phosphohexomutase alpha/beta/alpha" evidence="9">
    <location>
        <begin position="3"/>
        <end position="136"/>
    </location>
</feature>
<keyword evidence="3" id="KW-0597">Phosphoprotein</keyword>
<dbReference type="InterPro" id="IPR016066">
    <property type="entry name" value="A-D-PHexomutase_CS"/>
</dbReference>
<gene>
    <name evidence="12" type="ORF">AJ81_00040</name>
</gene>
<dbReference type="PANTHER" id="PTHR45745">
    <property type="entry name" value="PHOSPHOMANNOMUTASE 45A"/>
    <property type="match status" value="1"/>
</dbReference>
<dbReference type="AlphaFoldDB" id="A0A0X1KNM5"/>
<dbReference type="PaxDb" id="1123384-AJ81_00040"/>
<keyword evidence="6" id="KW-0413">Isomerase</keyword>
<dbReference type="PATRIC" id="fig|1123384.7.peg.8"/>
<dbReference type="InterPro" id="IPR005841">
    <property type="entry name" value="Alpha-D-phosphohexomutase_SF"/>
</dbReference>
<dbReference type="GO" id="GO:0008973">
    <property type="term" value="F:phosphopentomutase activity"/>
    <property type="evidence" value="ECO:0007669"/>
    <property type="project" value="TreeGrafter"/>
</dbReference>
<protein>
    <submittedName>
        <fullName evidence="12">Phosphoglucomutase</fullName>
    </submittedName>
</protein>
<evidence type="ECO:0000259" key="11">
    <source>
        <dbReference type="Pfam" id="PF02880"/>
    </source>
</evidence>
<dbReference type="InterPro" id="IPR005845">
    <property type="entry name" value="A-D-PHexomutase_a/b/a-II"/>
</dbReference>
<dbReference type="Proteomes" id="UP000077469">
    <property type="component" value="Chromosome"/>
</dbReference>
<feature type="domain" description="Alpha-D-phosphohexomutase alpha/beta/alpha" evidence="10">
    <location>
        <begin position="161"/>
        <end position="261"/>
    </location>
</feature>
<feature type="domain" description="Alpha-D-phosphohexomutase alpha/beta/alpha" evidence="11">
    <location>
        <begin position="267"/>
        <end position="377"/>
    </location>
</feature>
<evidence type="ECO:0000259" key="10">
    <source>
        <dbReference type="Pfam" id="PF02879"/>
    </source>
</evidence>
<dbReference type="Gene3D" id="3.30.310.50">
    <property type="entry name" value="Alpha-D-phosphohexomutase, C-terminal domain"/>
    <property type="match status" value="1"/>
</dbReference>
<dbReference type="PROSITE" id="PS00710">
    <property type="entry name" value="PGM_PMM"/>
    <property type="match status" value="1"/>
</dbReference>
<sequence>MKIRFGTSGWRAIISDEFTFKNVRIVSQAIADYVKKTNGKRLIVARDTRFMTERYARLVAEVLTANGIKVFMPENPTPTPVVSFTIRHHRLDGGINITASHNPPEYCGIKFNPADGSPAPPEVTQQIESIIASLEESKVSTMSLVEANRKDLLEIFDPKPDYLNALAKIIDFDTIKKAKLKVIVDLMYGTAIGYLDELCSKLVADIDVFHNYRDPYFGGDRPEPDEERLALLANRVKSKGWDVVLAVDGDADRFGIVDDEGRYVKANEVIALLAHHLYKNKNMKGPVARTVATSHAVDEVAKAFGEKVVETPVGFKFLASVLLNDKAVIAGEESGGLSIANHVPEKDGILACLLILEMIAREGKPLSQIRKEFREQYGNFLNSRVDFELSSDEEKNKLFEKFENLEQYSEDLKVTSSDRVDGLRYFFDKPGSWLLVRVSGTEPVIRVYFEAKDEPTYQKLNMLVRKISR</sequence>
<dbReference type="InterPro" id="IPR005843">
    <property type="entry name" value="A-D-PHexomutase_C"/>
</dbReference>
<evidence type="ECO:0000313" key="13">
    <source>
        <dbReference type="Proteomes" id="UP000077469"/>
    </source>
</evidence>
<dbReference type="GO" id="GO:0006166">
    <property type="term" value="P:purine ribonucleoside salvage"/>
    <property type="evidence" value="ECO:0007669"/>
    <property type="project" value="TreeGrafter"/>
</dbReference>
<dbReference type="KEGG" id="phy:AJ81_00040"/>
<evidence type="ECO:0000313" key="12">
    <source>
        <dbReference type="EMBL" id="AJC72850.1"/>
    </source>
</evidence>
<evidence type="ECO:0000259" key="8">
    <source>
        <dbReference type="Pfam" id="PF00408"/>
    </source>
</evidence>
<evidence type="ECO:0000259" key="9">
    <source>
        <dbReference type="Pfam" id="PF02878"/>
    </source>
</evidence>
<dbReference type="Pfam" id="PF02878">
    <property type="entry name" value="PGM_PMM_I"/>
    <property type="match status" value="1"/>
</dbReference>
<dbReference type="InterPro" id="IPR005846">
    <property type="entry name" value="A-D-PHexomutase_a/b/a-III"/>
</dbReference>
<keyword evidence="4 7" id="KW-0479">Metal-binding</keyword>
<keyword evidence="13" id="KW-1185">Reference proteome</keyword>
<dbReference type="EMBL" id="CP007141">
    <property type="protein sequence ID" value="AJC72850.1"/>
    <property type="molecule type" value="Genomic_DNA"/>
</dbReference>
<name>A0A0X1KNM5_9THEM</name>
<accession>A0A0X1KNM5</accession>
<dbReference type="SUPFAM" id="SSF55957">
    <property type="entry name" value="Phosphoglucomutase, C-terminal domain"/>
    <property type="match status" value="1"/>
</dbReference>
<dbReference type="Gene3D" id="3.40.120.10">
    <property type="entry name" value="Alpha-D-Glucose-1,6-Bisphosphate, subunit A, domain 3"/>
    <property type="match status" value="3"/>
</dbReference>
<dbReference type="STRING" id="1123384.AJ81_00040"/>
<dbReference type="PRINTS" id="PR00509">
    <property type="entry name" value="PGMPMM"/>
</dbReference>
<dbReference type="Pfam" id="PF02880">
    <property type="entry name" value="PGM_PMM_III"/>
    <property type="match status" value="1"/>
</dbReference>
<dbReference type="Pfam" id="PF00408">
    <property type="entry name" value="PGM_PMM_IV"/>
    <property type="match status" value="1"/>
</dbReference>
<evidence type="ECO:0000256" key="4">
    <source>
        <dbReference type="ARBA" id="ARBA00022723"/>
    </source>
</evidence>
<dbReference type="InterPro" id="IPR036900">
    <property type="entry name" value="A-D-PHexomutase_C_sf"/>
</dbReference>
<evidence type="ECO:0000256" key="1">
    <source>
        <dbReference type="ARBA" id="ARBA00001946"/>
    </source>
</evidence>
<dbReference type="GO" id="GO:0005975">
    <property type="term" value="P:carbohydrate metabolic process"/>
    <property type="evidence" value="ECO:0007669"/>
    <property type="project" value="InterPro"/>
</dbReference>
<organism evidence="12 13">
    <name type="scientific">Pseudothermotoga hypogea DSM 11164 = NBRC 106472</name>
    <dbReference type="NCBI Taxonomy" id="1123384"/>
    <lineage>
        <taxon>Bacteria</taxon>
        <taxon>Thermotogati</taxon>
        <taxon>Thermotogota</taxon>
        <taxon>Thermotogae</taxon>
        <taxon>Thermotogales</taxon>
        <taxon>Thermotogaceae</taxon>
        <taxon>Pseudothermotoga</taxon>
    </lineage>
</organism>
<comment type="cofactor">
    <cofactor evidence="1">
        <name>Mg(2+)</name>
        <dbReference type="ChEBI" id="CHEBI:18420"/>
    </cofactor>
</comment>
<dbReference type="InterPro" id="IPR005844">
    <property type="entry name" value="A-D-PHexomutase_a/b/a-I"/>
</dbReference>
<evidence type="ECO:0000256" key="3">
    <source>
        <dbReference type="ARBA" id="ARBA00022553"/>
    </source>
</evidence>
<dbReference type="OrthoDB" id="9806956at2"/>